<dbReference type="AlphaFoldDB" id="A0A6G0R611"/>
<feature type="compositionally biased region" description="Basic and acidic residues" evidence="1">
    <location>
        <begin position="28"/>
        <end position="43"/>
    </location>
</feature>
<evidence type="ECO:0000313" key="2">
    <source>
        <dbReference type="EMBL" id="KAE9319703.1"/>
    </source>
</evidence>
<protein>
    <submittedName>
        <fullName evidence="2">Uncharacterized protein</fullName>
    </submittedName>
</protein>
<evidence type="ECO:0000313" key="3">
    <source>
        <dbReference type="Proteomes" id="UP000486351"/>
    </source>
</evidence>
<dbReference type="EMBL" id="QXFY01001367">
    <property type="protein sequence ID" value="KAE9319703.1"/>
    <property type="molecule type" value="Genomic_DNA"/>
</dbReference>
<organism evidence="2 3">
    <name type="scientific">Phytophthora fragariae</name>
    <dbReference type="NCBI Taxonomy" id="53985"/>
    <lineage>
        <taxon>Eukaryota</taxon>
        <taxon>Sar</taxon>
        <taxon>Stramenopiles</taxon>
        <taxon>Oomycota</taxon>
        <taxon>Peronosporomycetes</taxon>
        <taxon>Peronosporales</taxon>
        <taxon>Peronosporaceae</taxon>
        <taxon>Phytophthora</taxon>
    </lineage>
</organism>
<gene>
    <name evidence="2" type="ORF">PF008_g18209</name>
</gene>
<name>A0A6G0R611_9STRA</name>
<feature type="region of interest" description="Disordered" evidence="1">
    <location>
        <begin position="28"/>
        <end position="53"/>
    </location>
</feature>
<sequence>MRTTQHVPNVQTLNQNSNMLLLRQLDAERTKETDDSDRLKESASVELATNMPA</sequence>
<evidence type="ECO:0000256" key="1">
    <source>
        <dbReference type="SAM" id="MobiDB-lite"/>
    </source>
</evidence>
<comment type="caution">
    <text evidence="2">The sequence shown here is derived from an EMBL/GenBank/DDBJ whole genome shotgun (WGS) entry which is preliminary data.</text>
</comment>
<proteinExistence type="predicted"/>
<accession>A0A6G0R611</accession>
<dbReference type="Proteomes" id="UP000486351">
    <property type="component" value="Unassembled WGS sequence"/>
</dbReference>
<reference evidence="2 3" key="1">
    <citation type="submission" date="2018-09" db="EMBL/GenBank/DDBJ databases">
        <title>Genomic investigation of the strawberry pathogen Phytophthora fragariae indicates pathogenicity is determined by transcriptional variation in three key races.</title>
        <authorList>
            <person name="Adams T.M."/>
            <person name="Armitage A.D."/>
            <person name="Sobczyk M.K."/>
            <person name="Bates H.J."/>
            <person name="Dunwell J.M."/>
            <person name="Nellist C.F."/>
            <person name="Harrison R.J."/>
        </authorList>
    </citation>
    <scope>NUCLEOTIDE SEQUENCE [LARGE SCALE GENOMIC DNA]</scope>
    <source>
        <strain evidence="2 3">NOV-77</strain>
    </source>
</reference>